<dbReference type="Gene3D" id="3.30.565.10">
    <property type="entry name" value="Histidine kinase-like ATPase, C-terminal domain"/>
    <property type="match status" value="1"/>
</dbReference>
<keyword evidence="5" id="KW-0597">Phosphoprotein</keyword>
<feature type="transmembrane region" description="Helical" evidence="13">
    <location>
        <begin position="132"/>
        <end position="151"/>
    </location>
</feature>
<keyword evidence="7 13" id="KW-0812">Transmembrane</keyword>
<dbReference type="Pfam" id="PF02518">
    <property type="entry name" value="HATPase_c"/>
    <property type="match status" value="1"/>
</dbReference>
<dbReference type="SUPFAM" id="SSF47384">
    <property type="entry name" value="Homodimeric domain of signal transducing histidine kinase"/>
    <property type="match status" value="1"/>
</dbReference>
<feature type="transmembrane region" description="Helical" evidence="13">
    <location>
        <begin position="92"/>
        <end position="111"/>
    </location>
</feature>
<evidence type="ECO:0000256" key="11">
    <source>
        <dbReference type="ARBA" id="ARBA00023136"/>
    </source>
</evidence>
<dbReference type="CDD" id="cd00075">
    <property type="entry name" value="HATPase"/>
    <property type="match status" value="1"/>
</dbReference>
<dbReference type="RefSeq" id="WP_345262561.1">
    <property type="nucleotide sequence ID" value="NZ_BAABIM010000001.1"/>
</dbReference>
<reference evidence="16" key="1">
    <citation type="journal article" date="2019" name="Int. J. Syst. Evol. Microbiol.">
        <title>The Global Catalogue of Microorganisms (GCM) 10K type strain sequencing project: providing services to taxonomists for standard genome sequencing and annotation.</title>
        <authorList>
            <consortium name="The Broad Institute Genomics Platform"/>
            <consortium name="The Broad Institute Genome Sequencing Center for Infectious Disease"/>
            <person name="Wu L."/>
            <person name="Ma J."/>
        </authorList>
    </citation>
    <scope>NUCLEOTIDE SEQUENCE [LARGE SCALE GENOMIC DNA]</scope>
    <source>
        <strain evidence="16">JCM 18127</strain>
    </source>
</reference>
<evidence type="ECO:0000256" key="4">
    <source>
        <dbReference type="ARBA" id="ARBA00022475"/>
    </source>
</evidence>
<dbReference type="InterPro" id="IPR003594">
    <property type="entry name" value="HATPase_dom"/>
</dbReference>
<feature type="domain" description="Histidine kinase" evidence="14">
    <location>
        <begin position="458"/>
        <end position="675"/>
    </location>
</feature>
<dbReference type="CDD" id="cd00082">
    <property type="entry name" value="HisKA"/>
    <property type="match status" value="1"/>
</dbReference>
<comment type="subcellular location">
    <subcellularLocation>
        <location evidence="2">Cell membrane</location>
        <topology evidence="2">Multi-pass membrane protein</topology>
    </subcellularLocation>
</comment>
<feature type="transmembrane region" description="Helical" evidence="13">
    <location>
        <begin position="217"/>
        <end position="250"/>
    </location>
</feature>
<evidence type="ECO:0000256" key="13">
    <source>
        <dbReference type="SAM" id="Phobius"/>
    </source>
</evidence>
<keyword evidence="9 13" id="KW-1133">Transmembrane helix</keyword>
<evidence type="ECO:0000259" key="14">
    <source>
        <dbReference type="PROSITE" id="PS50109"/>
    </source>
</evidence>
<dbReference type="SMART" id="SM00387">
    <property type="entry name" value="HATPase_c"/>
    <property type="match status" value="1"/>
</dbReference>
<dbReference type="Gene3D" id="3.30.450.20">
    <property type="entry name" value="PAS domain"/>
    <property type="match status" value="1"/>
</dbReference>
<feature type="transmembrane region" description="Helical" evidence="13">
    <location>
        <begin position="12"/>
        <end position="36"/>
    </location>
</feature>
<feature type="transmembrane region" description="Helical" evidence="13">
    <location>
        <begin position="288"/>
        <end position="312"/>
    </location>
</feature>
<feature type="region of interest" description="Disordered" evidence="12">
    <location>
        <begin position="673"/>
        <end position="715"/>
    </location>
</feature>
<evidence type="ECO:0000256" key="3">
    <source>
        <dbReference type="ARBA" id="ARBA00012438"/>
    </source>
</evidence>
<keyword evidence="8" id="KW-0418">Kinase</keyword>
<dbReference type="Gene3D" id="1.10.287.130">
    <property type="match status" value="1"/>
</dbReference>
<feature type="transmembrane region" description="Helical" evidence="13">
    <location>
        <begin position="68"/>
        <end position="86"/>
    </location>
</feature>
<dbReference type="Proteomes" id="UP001500621">
    <property type="component" value="Unassembled WGS sequence"/>
</dbReference>
<evidence type="ECO:0000256" key="6">
    <source>
        <dbReference type="ARBA" id="ARBA00022679"/>
    </source>
</evidence>
<feature type="transmembrane region" description="Helical" evidence="13">
    <location>
        <begin position="42"/>
        <end position="61"/>
    </location>
</feature>
<evidence type="ECO:0000256" key="2">
    <source>
        <dbReference type="ARBA" id="ARBA00004651"/>
    </source>
</evidence>
<protein>
    <recommendedName>
        <fullName evidence="3">histidine kinase</fullName>
        <ecNumber evidence="3">2.7.13.3</ecNumber>
    </recommendedName>
</protein>
<dbReference type="PROSITE" id="PS50109">
    <property type="entry name" value="HIS_KIN"/>
    <property type="match status" value="1"/>
</dbReference>
<evidence type="ECO:0000313" key="16">
    <source>
        <dbReference type="Proteomes" id="UP001500621"/>
    </source>
</evidence>
<evidence type="ECO:0000256" key="12">
    <source>
        <dbReference type="SAM" id="MobiDB-lite"/>
    </source>
</evidence>
<dbReference type="SMART" id="SM00388">
    <property type="entry name" value="HisKA"/>
    <property type="match status" value="1"/>
</dbReference>
<keyword evidence="11 13" id="KW-0472">Membrane</keyword>
<dbReference type="InterPro" id="IPR004358">
    <property type="entry name" value="Sig_transdc_His_kin-like_C"/>
</dbReference>
<evidence type="ECO:0000313" key="15">
    <source>
        <dbReference type="EMBL" id="GAA4672079.1"/>
    </source>
</evidence>
<dbReference type="PRINTS" id="PR00344">
    <property type="entry name" value="BCTRLSENSOR"/>
</dbReference>
<dbReference type="InterPro" id="IPR035965">
    <property type="entry name" value="PAS-like_dom_sf"/>
</dbReference>
<dbReference type="EC" id="2.7.13.3" evidence="3"/>
<gene>
    <name evidence="15" type="ORF">GCM10023226_05980</name>
</gene>
<evidence type="ECO:0000256" key="10">
    <source>
        <dbReference type="ARBA" id="ARBA00023012"/>
    </source>
</evidence>
<dbReference type="Pfam" id="PF05231">
    <property type="entry name" value="MASE1"/>
    <property type="match status" value="1"/>
</dbReference>
<dbReference type="InterPro" id="IPR005467">
    <property type="entry name" value="His_kinase_dom"/>
</dbReference>
<evidence type="ECO:0000256" key="5">
    <source>
        <dbReference type="ARBA" id="ARBA00022553"/>
    </source>
</evidence>
<dbReference type="EMBL" id="BAABIM010000001">
    <property type="protein sequence ID" value="GAA4672079.1"/>
    <property type="molecule type" value="Genomic_DNA"/>
</dbReference>
<dbReference type="SUPFAM" id="SSF55874">
    <property type="entry name" value="ATPase domain of HSP90 chaperone/DNA topoisomerase II/histidine kinase"/>
    <property type="match status" value="1"/>
</dbReference>
<evidence type="ECO:0000256" key="9">
    <source>
        <dbReference type="ARBA" id="ARBA00022989"/>
    </source>
</evidence>
<dbReference type="PANTHER" id="PTHR43711:SF1">
    <property type="entry name" value="HISTIDINE KINASE 1"/>
    <property type="match status" value="1"/>
</dbReference>
<dbReference type="InterPro" id="IPR003661">
    <property type="entry name" value="HisK_dim/P_dom"/>
</dbReference>
<dbReference type="InterPro" id="IPR050736">
    <property type="entry name" value="Sensor_HK_Regulatory"/>
</dbReference>
<proteinExistence type="predicted"/>
<sequence length="715" mass="75256">MRTSHGRHPRAEVWLGDALIALVGLTCYLAAFTLALKVLAPGSTLLLVAPSVGVSVLWLLLTHGRRCWQALVAVTAGCALMIPATGLVAAELVPVAVAAHTLVALGVRWAIGGRPAQPVPAAALDLTLPVPLVRLVVATLVACLVTSPLVLVVTSPTATAPAWLMITLWCTRNLLAVLLIAGTGLLAHRSWRARRSSATGDPEPLPLTPRAGGIEQLALLVVSVALAVVALWADHGLPLAFLVLIAVAWAGVRLSPLAAALFASLTAVAALSAALAGRGGVEQVADPLARAFTVQAFVGLVWLLGVGISLAMQRQARLSADLDSTRARLHRVVGGLDDLVWSVEVLPQRLRLDFVSEGSPTGLSAHAGLQPGDDLVAALLGRTPEADHAAVRDFHERLLREETAEVEVRLLGLHGRARWTWWRGAVRHEAGRTVADGTAVDVTERRRLDDLRTQFIAIAGHELRTPLTAVLGYSELLTDDLPRGTDAARWAGAVTSGAERLKHIVDEFFDLARFDDGGGDLAPAPVPLREVTSEVLEQWRPRARTHEIAMRMSVEAAVTAWVDPRRLRQALDNLVANALKYGHVGGRVVVVVGRDAAGRATVQVDDDGIGVETVDLPHLFERFFRTENARAHTVDGSGLGLSVVKTVVEACGGDVVARHSHLGGLSVRISLPAHAPDTTPAPTSSSDAAIAAPLRSAAASDTAPGSGSAHPAPPE</sequence>
<comment type="caution">
    <text evidence="15">The sequence shown here is derived from an EMBL/GenBank/DDBJ whole genome shotgun (WGS) entry which is preliminary data.</text>
</comment>
<dbReference type="SUPFAM" id="SSF55785">
    <property type="entry name" value="PYP-like sensor domain (PAS domain)"/>
    <property type="match status" value="1"/>
</dbReference>
<keyword evidence="4" id="KW-1003">Cell membrane</keyword>
<organism evidence="15 16">
    <name type="scientific">Nocardioides nanhaiensis</name>
    <dbReference type="NCBI Taxonomy" id="1476871"/>
    <lineage>
        <taxon>Bacteria</taxon>
        <taxon>Bacillati</taxon>
        <taxon>Actinomycetota</taxon>
        <taxon>Actinomycetes</taxon>
        <taxon>Propionibacteriales</taxon>
        <taxon>Nocardioidaceae</taxon>
        <taxon>Nocardioides</taxon>
    </lineage>
</organism>
<keyword evidence="6" id="KW-0808">Transferase</keyword>
<dbReference type="Pfam" id="PF00512">
    <property type="entry name" value="HisKA"/>
    <property type="match status" value="1"/>
</dbReference>
<dbReference type="InterPro" id="IPR036097">
    <property type="entry name" value="HisK_dim/P_sf"/>
</dbReference>
<keyword evidence="16" id="KW-1185">Reference proteome</keyword>
<dbReference type="PANTHER" id="PTHR43711">
    <property type="entry name" value="TWO-COMPONENT HISTIDINE KINASE"/>
    <property type="match status" value="1"/>
</dbReference>
<accession>A0ABP8VVP9</accession>
<comment type="catalytic activity">
    <reaction evidence="1">
        <text>ATP + protein L-histidine = ADP + protein N-phospho-L-histidine.</text>
        <dbReference type="EC" id="2.7.13.3"/>
    </reaction>
</comment>
<feature type="transmembrane region" description="Helical" evidence="13">
    <location>
        <begin position="163"/>
        <end position="187"/>
    </location>
</feature>
<evidence type="ECO:0000256" key="1">
    <source>
        <dbReference type="ARBA" id="ARBA00000085"/>
    </source>
</evidence>
<dbReference type="InterPro" id="IPR036890">
    <property type="entry name" value="HATPase_C_sf"/>
</dbReference>
<dbReference type="InterPro" id="IPR007895">
    <property type="entry name" value="MASE1"/>
</dbReference>
<feature type="transmembrane region" description="Helical" evidence="13">
    <location>
        <begin position="256"/>
        <end position="276"/>
    </location>
</feature>
<name>A0ABP8VVP9_9ACTN</name>
<evidence type="ECO:0000256" key="7">
    <source>
        <dbReference type="ARBA" id="ARBA00022692"/>
    </source>
</evidence>
<keyword evidence="10" id="KW-0902">Two-component regulatory system</keyword>
<evidence type="ECO:0000256" key="8">
    <source>
        <dbReference type="ARBA" id="ARBA00022777"/>
    </source>
</evidence>